<feature type="domain" description="GFO/IDH/MocA-like oxidoreductase" evidence="5">
    <location>
        <begin position="151"/>
        <end position="262"/>
    </location>
</feature>
<evidence type="ECO:0000259" key="4">
    <source>
        <dbReference type="Pfam" id="PF01408"/>
    </source>
</evidence>
<dbReference type="RefSeq" id="WP_314200674.1">
    <property type="nucleotide sequence ID" value="NZ_JAVTLL010000007.1"/>
</dbReference>
<proteinExistence type="inferred from homology"/>
<dbReference type="InterPro" id="IPR000683">
    <property type="entry name" value="Gfo/Idh/MocA-like_OxRdtase_N"/>
</dbReference>
<keyword evidence="2" id="KW-0560">Oxidoreductase</keyword>
<dbReference type="Proteomes" id="UP001257948">
    <property type="component" value="Unassembled WGS sequence"/>
</dbReference>
<dbReference type="Pfam" id="PF22725">
    <property type="entry name" value="GFO_IDH_MocA_C3"/>
    <property type="match status" value="1"/>
</dbReference>
<dbReference type="PANTHER" id="PTHR22604:SF105">
    <property type="entry name" value="TRANS-1,2-DIHYDROBENZENE-1,2-DIOL DEHYDROGENASE"/>
    <property type="match status" value="1"/>
</dbReference>
<reference evidence="7" key="1">
    <citation type="submission" date="2023-07" db="EMBL/GenBank/DDBJ databases">
        <title>Draft genome sequence of the endophytic actinobacterium Streptomyces justiciae WPN32, a potential antibiotic producer.</title>
        <authorList>
            <person name="Yasawong M."/>
            <person name="Pana W."/>
            <person name="Ganta P."/>
            <person name="Santapan N."/>
            <person name="Songngamsuk T."/>
            <person name="Phatcharaharikarn M."/>
            <person name="Kerdtoob S."/>
            <person name="Nantapong N."/>
        </authorList>
    </citation>
    <scope>NUCLEOTIDE SEQUENCE [LARGE SCALE GENOMIC DNA]</scope>
    <source>
        <strain evidence="7">WPN32</strain>
    </source>
</reference>
<protein>
    <submittedName>
        <fullName evidence="6">Gfo/Idh/MocA family oxidoreductase</fullName>
    </submittedName>
</protein>
<dbReference type="Gene3D" id="3.30.360.10">
    <property type="entry name" value="Dihydrodipicolinate Reductase, domain 2"/>
    <property type="match status" value="1"/>
</dbReference>
<name>A0ABU3LQW1_9ACTN</name>
<feature type="domain" description="Gfo/Idh/MocA-like oxidoreductase N-terminal" evidence="4">
    <location>
        <begin position="22"/>
        <end position="136"/>
    </location>
</feature>
<evidence type="ECO:0000256" key="2">
    <source>
        <dbReference type="ARBA" id="ARBA00023002"/>
    </source>
</evidence>
<evidence type="ECO:0000256" key="1">
    <source>
        <dbReference type="ARBA" id="ARBA00010928"/>
    </source>
</evidence>
<dbReference type="SUPFAM" id="SSF55347">
    <property type="entry name" value="Glyceraldehyde-3-phosphate dehydrogenase-like, C-terminal domain"/>
    <property type="match status" value="1"/>
</dbReference>
<comment type="caution">
    <text evidence="6">The sequence shown here is derived from an EMBL/GenBank/DDBJ whole genome shotgun (WGS) entry which is preliminary data.</text>
</comment>
<dbReference type="EMBL" id="JAVTLL010000007">
    <property type="protein sequence ID" value="MDT7841614.1"/>
    <property type="molecule type" value="Genomic_DNA"/>
</dbReference>
<dbReference type="PANTHER" id="PTHR22604">
    <property type="entry name" value="OXIDOREDUCTASES"/>
    <property type="match status" value="1"/>
</dbReference>
<dbReference type="Pfam" id="PF01408">
    <property type="entry name" value="GFO_IDH_MocA"/>
    <property type="match status" value="1"/>
</dbReference>
<dbReference type="InterPro" id="IPR036291">
    <property type="entry name" value="NAD(P)-bd_dom_sf"/>
</dbReference>
<organism evidence="6 7">
    <name type="scientific">Streptomyces justiciae</name>
    <dbReference type="NCBI Taxonomy" id="2780140"/>
    <lineage>
        <taxon>Bacteria</taxon>
        <taxon>Bacillati</taxon>
        <taxon>Actinomycetota</taxon>
        <taxon>Actinomycetes</taxon>
        <taxon>Kitasatosporales</taxon>
        <taxon>Streptomycetaceae</taxon>
        <taxon>Streptomyces</taxon>
    </lineage>
</organism>
<evidence type="ECO:0000259" key="5">
    <source>
        <dbReference type="Pfam" id="PF22725"/>
    </source>
</evidence>
<accession>A0ABU3LQW1</accession>
<evidence type="ECO:0000313" key="6">
    <source>
        <dbReference type="EMBL" id="MDT7841614.1"/>
    </source>
</evidence>
<dbReference type="Gene3D" id="3.40.50.720">
    <property type="entry name" value="NAD(P)-binding Rossmann-like Domain"/>
    <property type="match status" value="1"/>
</dbReference>
<evidence type="ECO:0000256" key="3">
    <source>
        <dbReference type="SAM" id="MobiDB-lite"/>
    </source>
</evidence>
<dbReference type="SUPFAM" id="SSF51735">
    <property type="entry name" value="NAD(P)-binding Rossmann-fold domains"/>
    <property type="match status" value="1"/>
</dbReference>
<feature type="compositionally biased region" description="Low complexity" evidence="3">
    <location>
        <begin position="1"/>
        <end position="10"/>
    </location>
</feature>
<keyword evidence="7" id="KW-1185">Reference proteome</keyword>
<evidence type="ECO:0000313" key="7">
    <source>
        <dbReference type="Proteomes" id="UP001257948"/>
    </source>
</evidence>
<feature type="region of interest" description="Disordered" evidence="3">
    <location>
        <begin position="1"/>
        <end position="20"/>
    </location>
</feature>
<dbReference type="InterPro" id="IPR050984">
    <property type="entry name" value="Gfo/Idh/MocA_domain"/>
</dbReference>
<dbReference type="InterPro" id="IPR055170">
    <property type="entry name" value="GFO_IDH_MocA-like_dom"/>
</dbReference>
<comment type="similarity">
    <text evidence="1">Belongs to the Gfo/Idh/MocA family.</text>
</comment>
<gene>
    <name evidence="6" type="ORF">RQC66_12815</name>
</gene>
<sequence>MPAFPSTLPTPRTPPSMDAPPLRWGVLGTGWIAERFVASVQRHTRQRFTAVASRATGRAKGFAERHGIPAAYGSYEDLVAASDVDVVYVATEHTAHLVCARLALEAGKHTLVEKPLALDASEAAQIVELASARGLFCAEALWTFFLPKFDVVRQILESGVLGDIHTVLAEYGEHFTAEHRILRPESAGGPLLDLGTYPLSLATWVLGAPAEILALGQPHPAGVNGQTAAVLRDADGNQAVVHTTLFSDTPTSATLAGTRATLTLPGPFYQPGDLTLTPSGGGTTLTYTEPRTAHEALHHEAAEVARCVAAGQLETPLRPLADSLTTLRAMDEIRRVAGIRFGPGEAVLE</sequence>